<organism evidence="2 3">
    <name type="scientific">Tritrichomonas foetus</name>
    <dbReference type="NCBI Taxonomy" id="1144522"/>
    <lineage>
        <taxon>Eukaryota</taxon>
        <taxon>Metamonada</taxon>
        <taxon>Parabasalia</taxon>
        <taxon>Tritrichomonadida</taxon>
        <taxon>Tritrichomonadidae</taxon>
        <taxon>Tritrichomonas</taxon>
    </lineage>
</organism>
<comment type="caution">
    <text evidence="2">The sequence shown here is derived from an EMBL/GenBank/DDBJ whole genome shotgun (WGS) entry which is preliminary data.</text>
</comment>
<reference evidence="2" key="1">
    <citation type="submission" date="2016-10" db="EMBL/GenBank/DDBJ databases">
        <authorList>
            <person name="Benchimol M."/>
            <person name="Almeida L.G."/>
            <person name="Vasconcelos A.T."/>
            <person name="Perreira-Neves A."/>
            <person name="Rosa I.A."/>
            <person name="Tasca T."/>
            <person name="Bogo M.R."/>
            <person name="de Souza W."/>
        </authorList>
    </citation>
    <scope>NUCLEOTIDE SEQUENCE [LARGE SCALE GENOMIC DNA]</scope>
    <source>
        <strain evidence="2">K</strain>
    </source>
</reference>
<evidence type="ECO:0000313" key="2">
    <source>
        <dbReference type="EMBL" id="OHT04750.1"/>
    </source>
</evidence>
<keyword evidence="1" id="KW-0812">Transmembrane</keyword>
<accession>A0A1J4K4Z3</accession>
<gene>
    <name evidence="2" type="ORF">TRFO_06184</name>
</gene>
<keyword evidence="3" id="KW-1185">Reference proteome</keyword>
<name>A0A1J4K4Z3_9EUKA</name>
<dbReference type="Proteomes" id="UP000179807">
    <property type="component" value="Unassembled WGS sequence"/>
</dbReference>
<dbReference type="RefSeq" id="XP_068357886.1">
    <property type="nucleotide sequence ID" value="XM_068492939.1"/>
</dbReference>
<evidence type="ECO:0008006" key="4">
    <source>
        <dbReference type="Google" id="ProtNLM"/>
    </source>
</evidence>
<sequence>MDICFNVFQCLIKSFFFQVFQMAFCCQCMSSIVLSIITLLTMGVISALFVAALVVTKMKDLDHLSDEVFYVIIAGSVISLVLFFFGIYASCCGGRCSKIILAILYLVFAAALGASGAFLIARGDEIIEHCRKIWDDSQFVEVRDNIEEIFKCCGYDAEARCLITLELQTCHEVIGDYISKYKFYGGIAALALAVIVIIGMMIALANTCCGRERSEIIAYTTLI</sequence>
<dbReference type="EMBL" id="MLAK01000782">
    <property type="protein sequence ID" value="OHT04750.1"/>
    <property type="molecule type" value="Genomic_DNA"/>
</dbReference>
<feature type="transmembrane region" description="Helical" evidence="1">
    <location>
        <begin position="99"/>
        <end position="121"/>
    </location>
</feature>
<dbReference type="GeneID" id="94827643"/>
<evidence type="ECO:0000313" key="3">
    <source>
        <dbReference type="Proteomes" id="UP000179807"/>
    </source>
</evidence>
<proteinExistence type="predicted"/>
<keyword evidence="1" id="KW-1133">Transmembrane helix</keyword>
<feature type="transmembrane region" description="Helical" evidence="1">
    <location>
        <begin position="68"/>
        <end position="87"/>
    </location>
</feature>
<dbReference type="AlphaFoldDB" id="A0A1J4K4Z3"/>
<evidence type="ECO:0000256" key="1">
    <source>
        <dbReference type="SAM" id="Phobius"/>
    </source>
</evidence>
<protein>
    <recommendedName>
        <fullName evidence="4">Tetraspanin family protein</fullName>
    </recommendedName>
</protein>
<dbReference type="VEuPathDB" id="TrichDB:TRFO_06184"/>
<keyword evidence="1" id="KW-0472">Membrane</keyword>
<feature type="transmembrane region" description="Helical" evidence="1">
    <location>
        <begin position="183"/>
        <end position="205"/>
    </location>
</feature>
<feature type="transmembrane region" description="Helical" evidence="1">
    <location>
        <begin position="32"/>
        <end position="56"/>
    </location>
</feature>